<evidence type="ECO:0000313" key="2">
    <source>
        <dbReference type="Proteomes" id="UP001152795"/>
    </source>
</evidence>
<feature type="non-terminal residue" evidence="1">
    <location>
        <position position="102"/>
    </location>
</feature>
<accession>A0A7D9L707</accession>
<keyword evidence="2" id="KW-1185">Reference proteome</keyword>
<dbReference type="Proteomes" id="UP001152795">
    <property type="component" value="Unassembled WGS sequence"/>
</dbReference>
<proteinExistence type="predicted"/>
<protein>
    <submittedName>
        <fullName evidence="1">Uncharacterized protein</fullName>
    </submittedName>
</protein>
<reference evidence="1" key="1">
    <citation type="submission" date="2020-04" db="EMBL/GenBank/DDBJ databases">
        <authorList>
            <person name="Alioto T."/>
            <person name="Alioto T."/>
            <person name="Gomez Garrido J."/>
        </authorList>
    </citation>
    <scope>NUCLEOTIDE SEQUENCE</scope>
    <source>
        <strain evidence="1">A484AB</strain>
    </source>
</reference>
<dbReference type="OrthoDB" id="5976521at2759"/>
<evidence type="ECO:0000313" key="1">
    <source>
        <dbReference type="EMBL" id="CAB4026536.1"/>
    </source>
</evidence>
<organism evidence="1 2">
    <name type="scientific">Paramuricea clavata</name>
    <name type="common">Red gorgonian</name>
    <name type="synonym">Violescent sea-whip</name>
    <dbReference type="NCBI Taxonomy" id="317549"/>
    <lineage>
        <taxon>Eukaryota</taxon>
        <taxon>Metazoa</taxon>
        <taxon>Cnidaria</taxon>
        <taxon>Anthozoa</taxon>
        <taxon>Octocorallia</taxon>
        <taxon>Malacalcyonacea</taxon>
        <taxon>Plexauridae</taxon>
        <taxon>Paramuricea</taxon>
    </lineage>
</organism>
<dbReference type="EMBL" id="CACRXK020014256">
    <property type="protein sequence ID" value="CAB4026536.1"/>
    <property type="molecule type" value="Genomic_DNA"/>
</dbReference>
<dbReference type="AlphaFoldDB" id="A0A7D9L707"/>
<name>A0A7D9L707_PARCT</name>
<sequence>MVNIPGIPNAFNNHFTDLGFILSQNISSCSIPPESYISESMQEFIFCEITEQEVCQLLLSLSSTKALGPDGLPAKLIKLASPYIAKSLTTIINRSISTGIFP</sequence>
<comment type="caution">
    <text evidence="1">The sequence shown here is derived from an EMBL/GenBank/DDBJ whole genome shotgun (WGS) entry which is preliminary data.</text>
</comment>
<gene>
    <name evidence="1" type="ORF">PACLA_8A031253</name>
</gene>